<accession>A0A5J5E8Y7</accession>
<evidence type="ECO:0000256" key="4">
    <source>
        <dbReference type="ARBA" id="ARBA00022840"/>
    </source>
</evidence>
<dbReference type="Gene3D" id="3.40.50.300">
    <property type="entry name" value="P-loop containing nucleotide triphosphate hydrolases"/>
    <property type="match status" value="1"/>
</dbReference>
<reference evidence="6 7" key="1">
    <citation type="journal article" date="2019" name="Syst. Appl. Microbiol.">
        <title>Characterization of Bifidobacterium species in feaces of the Egyptian fruit bat: Description of B. vespertilionis sp. nov. and B. rousetti sp. nov.</title>
        <authorList>
            <person name="Modesto M."/>
            <person name="Satti M."/>
            <person name="Watanabe K."/>
            <person name="Puglisi E."/>
            <person name="Morelli L."/>
            <person name="Huang C.-H."/>
            <person name="Liou J.-S."/>
            <person name="Miyashita M."/>
            <person name="Tamura T."/>
            <person name="Saito S."/>
            <person name="Mori K."/>
            <person name="Huang L."/>
            <person name="Sciavilla P."/>
            <person name="Sandri C."/>
            <person name="Spiezio C."/>
            <person name="Vitali F."/>
            <person name="Cavalieri D."/>
            <person name="Perpetuini G."/>
            <person name="Tofalo R."/>
            <person name="Bonetti A."/>
            <person name="Arita M."/>
            <person name="Mattarelli P."/>
        </authorList>
    </citation>
    <scope>NUCLEOTIDE SEQUENCE [LARGE SCALE GENOMIC DNA]</scope>
    <source>
        <strain evidence="6 7">RST19</strain>
    </source>
</reference>
<comment type="similarity">
    <text evidence="1">Belongs to the ABC transporter superfamily.</text>
</comment>
<dbReference type="SMART" id="SM00382">
    <property type="entry name" value="AAA"/>
    <property type="match status" value="1"/>
</dbReference>
<proteinExistence type="inferred from homology"/>
<evidence type="ECO:0000313" key="7">
    <source>
        <dbReference type="Proteomes" id="UP000326251"/>
    </source>
</evidence>
<feature type="domain" description="ABC transporter" evidence="5">
    <location>
        <begin position="40"/>
        <end position="265"/>
    </location>
</feature>
<dbReference type="InterPro" id="IPR027417">
    <property type="entry name" value="P-loop_NTPase"/>
</dbReference>
<dbReference type="PROSITE" id="PS00211">
    <property type="entry name" value="ABC_TRANSPORTER_1"/>
    <property type="match status" value="1"/>
</dbReference>
<dbReference type="InterPro" id="IPR015860">
    <property type="entry name" value="ABC_transpr_TagH-like"/>
</dbReference>
<keyword evidence="3" id="KW-0547">Nucleotide-binding</keyword>
<evidence type="ECO:0000256" key="3">
    <source>
        <dbReference type="ARBA" id="ARBA00022741"/>
    </source>
</evidence>
<name>A0A5J5E8Y7_9BIFI</name>
<dbReference type="CDD" id="cd03220">
    <property type="entry name" value="ABC_KpsT_Wzt"/>
    <property type="match status" value="1"/>
</dbReference>
<evidence type="ECO:0000259" key="5">
    <source>
        <dbReference type="PROSITE" id="PS50893"/>
    </source>
</evidence>
<evidence type="ECO:0000256" key="1">
    <source>
        <dbReference type="ARBA" id="ARBA00005417"/>
    </source>
</evidence>
<dbReference type="GO" id="GO:0016887">
    <property type="term" value="F:ATP hydrolysis activity"/>
    <property type="evidence" value="ECO:0007669"/>
    <property type="project" value="InterPro"/>
</dbReference>
<dbReference type="GO" id="GO:0016020">
    <property type="term" value="C:membrane"/>
    <property type="evidence" value="ECO:0007669"/>
    <property type="project" value="InterPro"/>
</dbReference>
<evidence type="ECO:0000313" key="6">
    <source>
        <dbReference type="EMBL" id="KAA8825491.1"/>
    </source>
</evidence>
<dbReference type="InterPro" id="IPR017871">
    <property type="entry name" value="ABC_transporter-like_CS"/>
</dbReference>
<keyword evidence="4 6" id="KW-0067">ATP-binding</keyword>
<protein>
    <submittedName>
        <fullName evidence="6">ATP-binding cassette domain-containing protein</fullName>
    </submittedName>
</protein>
<dbReference type="PANTHER" id="PTHR46743:SF2">
    <property type="entry name" value="TEICHOIC ACIDS EXPORT ATP-BINDING PROTEIN TAGH"/>
    <property type="match status" value="1"/>
</dbReference>
<dbReference type="Proteomes" id="UP000326251">
    <property type="component" value="Unassembled WGS sequence"/>
</dbReference>
<dbReference type="InterPro" id="IPR003439">
    <property type="entry name" value="ABC_transporter-like_ATP-bd"/>
</dbReference>
<sequence length="421" mass="46808">MVDQDNMASSATSNNESPVVLSVKHVAKSFRLPTEQASGLKQAFLNWTKGIKGYREQQVLRDINFDVHQGDFFGIVGRNGSGKSTLLKIISGIYKPEQGSVSIHGKLVPFIELGVGFNPELTGRENVYLNGALLGFSHDEIDTMYDDIVAFAELEEFMDQKLKNYSSGMQVRLAFSVAIKAQADILVLDEVLAVGDEAFQRKCDTFFKEMQQNPSKTVILVTHDMSSVKKYCNKAILIRDGEIVVSGDKDQVAGQYTLDNLKSTADKDVNTGYPVGLNETIPSVKVTPISPLEAKHGKPFRFDVEYECTEDIDHYVVATLYDLTRGGITYDTGSLTHPQQGAGKRTLHFEMPIDMLNSGTYRLYANIRVEDKEHPGQTQMIAFTNAENCCVFTIDDPEHESYALLNEIAMNMDLLSIDKSK</sequence>
<dbReference type="SUPFAM" id="SSF52540">
    <property type="entry name" value="P-loop containing nucleoside triphosphate hydrolases"/>
    <property type="match status" value="1"/>
</dbReference>
<dbReference type="RefSeq" id="WP_150335497.1">
    <property type="nucleotide sequence ID" value="NZ_RZUG01000007.1"/>
</dbReference>
<dbReference type="GO" id="GO:0140359">
    <property type="term" value="F:ABC-type transporter activity"/>
    <property type="evidence" value="ECO:0007669"/>
    <property type="project" value="InterPro"/>
</dbReference>
<keyword evidence="2" id="KW-0813">Transport</keyword>
<evidence type="ECO:0000256" key="2">
    <source>
        <dbReference type="ARBA" id="ARBA00022448"/>
    </source>
</evidence>
<dbReference type="AlphaFoldDB" id="A0A5J5E8Y7"/>
<dbReference type="GO" id="GO:0005524">
    <property type="term" value="F:ATP binding"/>
    <property type="evidence" value="ECO:0007669"/>
    <property type="project" value="UniProtKB-KW"/>
</dbReference>
<dbReference type="Pfam" id="PF00005">
    <property type="entry name" value="ABC_tran"/>
    <property type="match status" value="1"/>
</dbReference>
<dbReference type="InterPro" id="IPR050683">
    <property type="entry name" value="Bact_Polysacc_Export_ATP-bd"/>
</dbReference>
<organism evidence="6 7">
    <name type="scientific">Bifidobacterium reuteri</name>
    <dbReference type="NCBI Taxonomy" id="983706"/>
    <lineage>
        <taxon>Bacteria</taxon>
        <taxon>Bacillati</taxon>
        <taxon>Actinomycetota</taxon>
        <taxon>Actinomycetes</taxon>
        <taxon>Bifidobacteriales</taxon>
        <taxon>Bifidobacteriaceae</taxon>
        <taxon>Bifidobacterium</taxon>
    </lineage>
</organism>
<dbReference type="PROSITE" id="PS50893">
    <property type="entry name" value="ABC_TRANSPORTER_2"/>
    <property type="match status" value="1"/>
</dbReference>
<comment type="caution">
    <text evidence="6">The sequence shown here is derived from an EMBL/GenBank/DDBJ whole genome shotgun (WGS) entry which is preliminary data.</text>
</comment>
<gene>
    <name evidence="6" type="ORF">EMO92_05415</name>
</gene>
<dbReference type="InterPro" id="IPR003593">
    <property type="entry name" value="AAA+_ATPase"/>
</dbReference>
<dbReference type="PANTHER" id="PTHR46743">
    <property type="entry name" value="TEICHOIC ACIDS EXPORT ATP-BINDING PROTEIN TAGH"/>
    <property type="match status" value="1"/>
</dbReference>
<dbReference type="EMBL" id="RZUG01000007">
    <property type="protein sequence ID" value="KAA8825491.1"/>
    <property type="molecule type" value="Genomic_DNA"/>
</dbReference>